<sequence length="544" mass="60123">MSLVSALVKKLLSLETYFLKGEGRVTAHAAKRSLTVEDGVLNPELLEGTPFCLTSSLVNFQASVSFNDQPNRVQGQGSKLQVEISSTQEDLGAWLRRRERQLQSRVQAEDFVHLRYGPDVPGLPHTRVLWIGACYFFFYHTQAFGHGYYQRLRAQVTSSSVHQRLQNELQLSGVVAALMTTAAFSSFRQPPVAPQNIPRLPQLCGCFMGLGMTLNFFALIVALHMQMKLNEYEDGAEFLRMHETVLPLHKRLLFAGGLALCLGKVALSFALYKAPAALLTAASLTSGGFALAWLIRDMYRRECLESFRFSGTGPVRSAASLSDSISSPHTRYWALVGVSSLSYAGAWYRCKDGPPRAQEVHGRMQNELELSGVVAAVMTSAAFSSFREPPVPSKTMPRLPQLCGSPVAGFMGLGMTLNFFALIVALHMQLTRPWQVRQMKLNEYEDGAEFLRVHERTVLPLHRRLLFAGGLALCLGKVALSFTLYEAPAALLTEISRLTWIRPPADIASSCAQEVVAGPHRMECIDRCPSQLVQSRVGPDLCNL</sequence>
<dbReference type="AlphaFoldDB" id="A0AA36J023"/>
<reference evidence="2" key="1">
    <citation type="submission" date="2023-08" db="EMBL/GenBank/DDBJ databases">
        <authorList>
            <person name="Chen Y."/>
            <person name="Shah S."/>
            <person name="Dougan E. K."/>
            <person name="Thang M."/>
            <person name="Chan C."/>
        </authorList>
    </citation>
    <scope>NUCLEOTIDE SEQUENCE</scope>
</reference>
<dbReference type="Proteomes" id="UP001178507">
    <property type="component" value="Unassembled WGS sequence"/>
</dbReference>
<gene>
    <name evidence="2" type="ORF">EVOR1521_LOCUS20307</name>
</gene>
<feature type="transmembrane region" description="Helical" evidence="1">
    <location>
        <begin position="200"/>
        <end position="223"/>
    </location>
</feature>
<accession>A0AA36J023</accession>
<feature type="transmembrane region" description="Helical" evidence="1">
    <location>
        <begin position="277"/>
        <end position="295"/>
    </location>
</feature>
<evidence type="ECO:0000313" key="2">
    <source>
        <dbReference type="EMBL" id="CAJ1396016.1"/>
    </source>
</evidence>
<keyword evidence="3" id="KW-1185">Reference proteome</keyword>
<proteinExistence type="predicted"/>
<feature type="transmembrane region" description="Helical" evidence="1">
    <location>
        <begin position="252"/>
        <end position="271"/>
    </location>
</feature>
<organism evidence="2 3">
    <name type="scientific">Effrenium voratum</name>
    <dbReference type="NCBI Taxonomy" id="2562239"/>
    <lineage>
        <taxon>Eukaryota</taxon>
        <taxon>Sar</taxon>
        <taxon>Alveolata</taxon>
        <taxon>Dinophyceae</taxon>
        <taxon>Suessiales</taxon>
        <taxon>Symbiodiniaceae</taxon>
        <taxon>Effrenium</taxon>
    </lineage>
</organism>
<comment type="caution">
    <text evidence="2">The sequence shown here is derived from an EMBL/GenBank/DDBJ whole genome shotgun (WGS) entry which is preliminary data.</text>
</comment>
<name>A0AA36J023_9DINO</name>
<protein>
    <submittedName>
        <fullName evidence="2">Uncharacterized protein</fullName>
    </submittedName>
</protein>
<feature type="transmembrane region" description="Helical" evidence="1">
    <location>
        <begin position="407"/>
        <end position="430"/>
    </location>
</feature>
<dbReference type="EMBL" id="CAUJNA010003216">
    <property type="protein sequence ID" value="CAJ1396016.1"/>
    <property type="molecule type" value="Genomic_DNA"/>
</dbReference>
<keyword evidence="1" id="KW-0472">Membrane</keyword>
<evidence type="ECO:0000313" key="3">
    <source>
        <dbReference type="Proteomes" id="UP001178507"/>
    </source>
</evidence>
<keyword evidence="1" id="KW-1133">Transmembrane helix</keyword>
<keyword evidence="1" id="KW-0812">Transmembrane</keyword>
<evidence type="ECO:0000256" key="1">
    <source>
        <dbReference type="SAM" id="Phobius"/>
    </source>
</evidence>